<dbReference type="GO" id="GO:1990234">
    <property type="term" value="C:transferase complex"/>
    <property type="evidence" value="ECO:0007669"/>
    <property type="project" value="UniProtKB-ARBA"/>
</dbReference>
<dbReference type="OrthoDB" id="3266532at2759"/>
<dbReference type="InterPro" id="IPR020472">
    <property type="entry name" value="WD40_PAC1"/>
</dbReference>
<gene>
    <name evidence="4" type="ORF">FIBSPDRAFT_771411</name>
</gene>
<dbReference type="PANTHER" id="PTHR22847">
    <property type="entry name" value="WD40 REPEAT PROTEIN"/>
    <property type="match status" value="1"/>
</dbReference>
<dbReference type="GO" id="GO:0005634">
    <property type="term" value="C:nucleus"/>
    <property type="evidence" value="ECO:0007669"/>
    <property type="project" value="TreeGrafter"/>
</dbReference>
<evidence type="ECO:0000313" key="4">
    <source>
        <dbReference type="EMBL" id="KZP01979.1"/>
    </source>
</evidence>
<evidence type="ECO:0000313" key="5">
    <source>
        <dbReference type="Proteomes" id="UP000076532"/>
    </source>
</evidence>
<keyword evidence="1 3" id="KW-0853">WD repeat</keyword>
<reference evidence="4 5" key="1">
    <citation type="journal article" date="2016" name="Mol. Biol. Evol.">
        <title>Comparative Genomics of Early-Diverging Mushroom-Forming Fungi Provides Insights into the Origins of Lignocellulose Decay Capabilities.</title>
        <authorList>
            <person name="Nagy L.G."/>
            <person name="Riley R."/>
            <person name="Tritt A."/>
            <person name="Adam C."/>
            <person name="Daum C."/>
            <person name="Floudas D."/>
            <person name="Sun H."/>
            <person name="Yadav J.S."/>
            <person name="Pangilinan J."/>
            <person name="Larsson K.H."/>
            <person name="Matsuura K."/>
            <person name="Barry K."/>
            <person name="Labutti K."/>
            <person name="Kuo R."/>
            <person name="Ohm R.A."/>
            <person name="Bhattacharya S.S."/>
            <person name="Shirouzu T."/>
            <person name="Yoshinaga Y."/>
            <person name="Martin F.M."/>
            <person name="Grigoriev I.V."/>
            <person name="Hibbett D.S."/>
        </authorList>
    </citation>
    <scope>NUCLEOTIDE SEQUENCE [LARGE SCALE GENOMIC DNA]</scope>
    <source>
        <strain evidence="4 5">CBS 109695</strain>
    </source>
</reference>
<dbReference type="Proteomes" id="UP000076532">
    <property type="component" value="Unassembled WGS sequence"/>
</dbReference>
<feature type="non-terminal residue" evidence="4">
    <location>
        <position position="232"/>
    </location>
</feature>
<organism evidence="4 5">
    <name type="scientific">Athelia psychrophila</name>
    <dbReference type="NCBI Taxonomy" id="1759441"/>
    <lineage>
        <taxon>Eukaryota</taxon>
        <taxon>Fungi</taxon>
        <taxon>Dikarya</taxon>
        <taxon>Basidiomycota</taxon>
        <taxon>Agaricomycotina</taxon>
        <taxon>Agaricomycetes</taxon>
        <taxon>Agaricomycetidae</taxon>
        <taxon>Atheliales</taxon>
        <taxon>Atheliaceae</taxon>
        <taxon>Athelia</taxon>
    </lineage>
</organism>
<dbReference type="PRINTS" id="PR00320">
    <property type="entry name" value="GPROTEINBRPT"/>
</dbReference>
<dbReference type="InterPro" id="IPR015943">
    <property type="entry name" value="WD40/YVTN_repeat-like_dom_sf"/>
</dbReference>
<dbReference type="AlphaFoldDB" id="A0A167SJH2"/>
<feature type="repeat" description="WD" evidence="3">
    <location>
        <begin position="175"/>
        <end position="216"/>
    </location>
</feature>
<keyword evidence="5" id="KW-1185">Reference proteome</keyword>
<keyword evidence="2" id="KW-0677">Repeat</keyword>
<evidence type="ECO:0000256" key="2">
    <source>
        <dbReference type="ARBA" id="ARBA00022737"/>
    </source>
</evidence>
<dbReference type="SUPFAM" id="SSF50978">
    <property type="entry name" value="WD40 repeat-like"/>
    <property type="match status" value="1"/>
</dbReference>
<dbReference type="PROSITE" id="PS50082">
    <property type="entry name" value="WD_REPEATS_2"/>
    <property type="match status" value="2"/>
</dbReference>
<accession>A0A167SJH2</accession>
<dbReference type="SMART" id="SM00320">
    <property type="entry name" value="WD40"/>
    <property type="match status" value="2"/>
</dbReference>
<dbReference type="Pfam" id="PF00400">
    <property type="entry name" value="WD40"/>
    <property type="match status" value="2"/>
</dbReference>
<dbReference type="PROSITE" id="PS50294">
    <property type="entry name" value="WD_REPEATS_REGION"/>
    <property type="match status" value="2"/>
</dbReference>
<dbReference type="PANTHER" id="PTHR22847:SF637">
    <property type="entry name" value="WD REPEAT DOMAIN 5B"/>
    <property type="match status" value="1"/>
</dbReference>
<dbReference type="EMBL" id="KV419257">
    <property type="protein sequence ID" value="KZP01979.1"/>
    <property type="molecule type" value="Genomic_DNA"/>
</dbReference>
<dbReference type="InterPro" id="IPR036322">
    <property type="entry name" value="WD40_repeat_dom_sf"/>
</dbReference>
<dbReference type="InterPro" id="IPR001680">
    <property type="entry name" value="WD40_rpt"/>
</dbReference>
<protein>
    <submittedName>
        <fullName evidence="4">WD40 repeat-like protein</fullName>
    </submittedName>
</protein>
<evidence type="ECO:0000256" key="3">
    <source>
        <dbReference type="PROSITE-ProRule" id="PRU00221"/>
    </source>
</evidence>
<sequence>MLPEPVAYASRFWIEHVCLITDVPDGLGGVILSFMREHLLHWMEALAIMKSYHVVIQSLSMLLNKLYHFVNDAHRFAQYFSNTIEEHPLLIYATALPFTPHGTLIYKTFHHDRLPLVVSGVEETWPPLLQVIHGHNDRVASVAFSLDGMKIVSGSDDKTVRVWDALTGQELLPPLQGHDEYVTSVAFSPDGLKIVSGSDDNTIRVWDALTGQELLAPLEGHDEYVTSVGFSP</sequence>
<dbReference type="STRING" id="436010.A0A167SJH2"/>
<name>A0A167SJH2_9AGAM</name>
<proteinExistence type="predicted"/>
<evidence type="ECO:0000256" key="1">
    <source>
        <dbReference type="ARBA" id="ARBA00022574"/>
    </source>
</evidence>
<feature type="repeat" description="WD" evidence="3">
    <location>
        <begin position="132"/>
        <end position="173"/>
    </location>
</feature>
<dbReference type="Gene3D" id="2.130.10.10">
    <property type="entry name" value="YVTN repeat-like/Quinoprotein amine dehydrogenase"/>
    <property type="match status" value="1"/>
</dbReference>